<protein>
    <recommendedName>
        <fullName evidence="7">DUF641 domain-containing protein</fullName>
    </recommendedName>
</protein>
<proteinExistence type="predicted"/>
<feature type="region of interest" description="Disordered" evidence="2">
    <location>
        <begin position="26"/>
        <end position="47"/>
    </location>
</feature>
<dbReference type="GO" id="GO:0009639">
    <property type="term" value="P:response to red or far red light"/>
    <property type="evidence" value="ECO:0007669"/>
    <property type="project" value="InterPro"/>
</dbReference>
<dbReference type="Pfam" id="PF04859">
    <property type="entry name" value="DUF641"/>
    <property type="match status" value="1"/>
</dbReference>
<comment type="caution">
    <text evidence="5">The sequence shown here is derived from an EMBL/GenBank/DDBJ whole genome shotgun (WGS) entry which is preliminary data.</text>
</comment>
<dbReference type="InterPro" id="IPR056813">
    <property type="entry name" value="GIL1_IRKI_C"/>
</dbReference>
<accession>A0AAD3TID6</accession>
<evidence type="ECO:0000256" key="1">
    <source>
        <dbReference type="SAM" id="Coils"/>
    </source>
</evidence>
<feature type="compositionally biased region" description="Polar residues" evidence="2">
    <location>
        <begin position="26"/>
        <end position="37"/>
    </location>
</feature>
<feature type="domain" description="DUF641" evidence="3">
    <location>
        <begin position="88"/>
        <end position="215"/>
    </location>
</feature>
<dbReference type="AlphaFoldDB" id="A0AAD3TID6"/>
<dbReference type="Proteomes" id="UP001279734">
    <property type="component" value="Unassembled WGS sequence"/>
</dbReference>
<dbReference type="InterPro" id="IPR006943">
    <property type="entry name" value="DUF641_pln"/>
</dbReference>
<evidence type="ECO:0000313" key="6">
    <source>
        <dbReference type="Proteomes" id="UP001279734"/>
    </source>
</evidence>
<dbReference type="PANTHER" id="PTHR31161">
    <property type="entry name" value="PROTEIN GRAVITROPIC IN THE LIGHT 1"/>
    <property type="match status" value="1"/>
</dbReference>
<evidence type="ECO:0008006" key="7">
    <source>
        <dbReference type="Google" id="ProtNLM"/>
    </source>
</evidence>
<keyword evidence="1" id="KW-0175">Coiled coil</keyword>
<feature type="coiled-coil region" evidence="1">
    <location>
        <begin position="160"/>
        <end position="215"/>
    </location>
</feature>
<dbReference type="InterPro" id="IPR040225">
    <property type="entry name" value="GIL1-like"/>
</dbReference>
<name>A0AAD3TID6_NEPGR</name>
<evidence type="ECO:0000259" key="4">
    <source>
        <dbReference type="Pfam" id="PF24994"/>
    </source>
</evidence>
<organism evidence="5 6">
    <name type="scientific">Nepenthes gracilis</name>
    <name type="common">Slender pitcher plant</name>
    <dbReference type="NCBI Taxonomy" id="150966"/>
    <lineage>
        <taxon>Eukaryota</taxon>
        <taxon>Viridiplantae</taxon>
        <taxon>Streptophyta</taxon>
        <taxon>Embryophyta</taxon>
        <taxon>Tracheophyta</taxon>
        <taxon>Spermatophyta</taxon>
        <taxon>Magnoliopsida</taxon>
        <taxon>eudicotyledons</taxon>
        <taxon>Gunneridae</taxon>
        <taxon>Pentapetalae</taxon>
        <taxon>Caryophyllales</taxon>
        <taxon>Nepenthaceae</taxon>
        <taxon>Nepenthes</taxon>
    </lineage>
</organism>
<reference evidence="5" key="1">
    <citation type="submission" date="2023-05" db="EMBL/GenBank/DDBJ databases">
        <title>Nepenthes gracilis genome sequencing.</title>
        <authorList>
            <person name="Fukushima K."/>
        </authorList>
    </citation>
    <scope>NUCLEOTIDE SEQUENCE</scope>
    <source>
        <strain evidence="5">SING2019-196</strain>
    </source>
</reference>
<evidence type="ECO:0000313" key="5">
    <source>
        <dbReference type="EMBL" id="GMH30485.1"/>
    </source>
</evidence>
<keyword evidence="6" id="KW-1185">Reference proteome</keyword>
<dbReference type="GO" id="GO:0009959">
    <property type="term" value="P:negative gravitropism"/>
    <property type="evidence" value="ECO:0007669"/>
    <property type="project" value="InterPro"/>
</dbReference>
<dbReference type="Pfam" id="PF24994">
    <property type="entry name" value="GIL1_IRKI_C"/>
    <property type="match status" value="1"/>
</dbReference>
<evidence type="ECO:0000256" key="2">
    <source>
        <dbReference type="SAM" id="MobiDB-lite"/>
    </source>
</evidence>
<sequence>MECMKPPSDSNKTRLSRTFSKCIHPQTPTRFVPNQNDGGVGSGKANTKSQEFTLKEALLLTRQKSQPWRWNFHADDQEEQVVVKRGRAAKAALLAQLFASISSIKAAYAELQKAQFPYDSDAIHCADQAVVNQLMELSELKHKYWSSSSKALLDLPPPHITQLLAEIQEQQSNIKTYEITIKQMESRIQQCDSEIASLREKLEESIRANKCLEKKLDCNPIRQLGNIAVSDLNQCYFIQLLNLSMRSVRAFVRQLAREMEAKNWDTDLAAAKAIEFNDGMFPFPKARHKAFAFESFVCRVMFDGFNHQNFTLTNSDEDVNGNEQQQQQRQRQLKFFDEFQKLKSDSTYPFQFPSENPECKFVEFCRTKYLKLVHPKMECSFFGSLDSRKLIINSGAFPFSANDFHTVFVEMAKRIWVLHCVAFSSDHPALAFRVKKGCRFSEVYMESVADGGDLWVAFTVVPGFKLGKTVIQSQVYLHPAVGRV</sequence>
<gene>
    <name evidence="5" type="ORF">Nepgr_032328</name>
</gene>
<dbReference type="EMBL" id="BSYO01000038">
    <property type="protein sequence ID" value="GMH30485.1"/>
    <property type="molecule type" value="Genomic_DNA"/>
</dbReference>
<evidence type="ECO:0000259" key="3">
    <source>
        <dbReference type="Pfam" id="PF04859"/>
    </source>
</evidence>
<feature type="domain" description="GIL1/IRKI C-terminal" evidence="4">
    <location>
        <begin position="432"/>
        <end position="476"/>
    </location>
</feature>